<dbReference type="Pfam" id="PF03422">
    <property type="entry name" value="CBM_6"/>
    <property type="match status" value="1"/>
</dbReference>
<evidence type="ECO:0000259" key="3">
    <source>
        <dbReference type="PROSITE" id="PS51175"/>
    </source>
</evidence>
<sequence>METPTPPGRTNPDSPRSHRDRTRRTRRIATDVNVTQPRTRQAEHYKEQSGVSRVDRPAAHGGATVGGVQHGDWIMFEPYWLGDASAFTARVSAGGAGGTIELRAGAPDGRLLGSARVAGGGGWDGATFTTVTGAISRAPARAGKICFVFTGGSGDLFEIDEIAFTTPS</sequence>
<accession>A0ABP7ZHQ5</accession>
<feature type="compositionally biased region" description="Basic and acidic residues" evidence="2">
    <location>
        <begin position="40"/>
        <end position="57"/>
    </location>
</feature>
<feature type="compositionally biased region" description="Basic residues" evidence="2">
    <location>
        <begin position="18"/>
        <end position="27"/>
    </location>
</feature>
<evidence type="ECO:0000313" key="4">
    <source>
        <dbReference type="EMBL" id="GAA4158036.1"/>
    </source>
</evidence>
<protein>
    <recommendedName>
        <fullName evidence="3">CBM6 domain-containing protein</fullName>
    </recommendedName>
</protein>
<comment type="caution">
    <text evidence="4">The sequence shown here is derived from an EMBL/GenBank/DDBJ whole genome shotgun (WGS) entry which is preliminary data.</text>
</comment>
<dbReference type="RefSeq" id="WP_345025130.1">
    <property type="nucleotide sequence ID" value="NZ_BAABDO010000165.1"/>
</dbReference>
<keyword evidence="5" id="KW-1185">Reference proteome</keyword>
<dbReference type="InterPro" id="IPR005084">
    <property type="entry name" value="CBM6"/>
</dbReference>
<organism evidence="4 5">
    <name type="scientific">Actinomadura keratinilytica</name>
    <dbReference type="NCBI Taxonomy" id="547461"/>
    <lineage>
        <taxon>Bacteria</taxon>
        <taxon>Bacillati</taxon>
        <taxon>Actinomycetota</taxon>
        <taxon>Actinomycetes</taxon>
        <taxon>Streptosporangiales</taxon>
        <taxon>Thermomonosporaceae</taxon>
        <taxon>Actinomadura</taxon>
    </lineage>
</organism>
<evidence type="ECO:0000256" key="2">
    <source>
        <dbReference type="SAM" id="MobiDB-lite"/>
    </source>
</evidence>
<evidence type="ECO:0000256" key="1">
    <source>
        <dbReference type="ARBA" id="ARBA00022729"/>
    </source>
</evidence>
<proteinExistence type="predicted"/>
<feature type="region of interest" description="Disordered" evidence="2">
    <location>
        <begin position="1"/>
        <end position="57"/>
    </location>
</feature>
<dbReference type="CDD" id="cd04084">
    <property type="entry name" value="CBM6_xylanase-like"/>
    <property type="match status" value="1"/>
</dbReference>
<evidence type="ECO:0000313" key="5">
    <source>
        <dbReference type="Proteomes" id="UP001500266"/>
    </source>
</evidence>
<dbReference type="InterPro" id="IPR008979">
    <property type="entry name" value="Galactose-bd-like_sf"/>
</dbReference>
<dbReference type="SMART" id="SM00606">
    <property type="entry name" value="CBD_IV"/>
    <property type="match status" value="1"/>
</dbReference>
<gene>
    <name evidence="4" type="ORF">GCM10022416_59860</name>
</gene>
<dbReference type="EMBL" id="BAABDO010000165">
    <property type="protein sequence ID" value="GAA4158036.1"/>
    <property type="molecule type" value="Genomic_DNA"/>
</dbReference>
<dbReference type="SUPFAM" id="SSF49785">
    <property type="entry name" value="Galactose-binding domain-like"/>
    <property type="match status" value="1"/>
</dbReference>
<dbReference type="InterPro" id="IPR006584">
    <property type="entry name" value="Cellulose-bd_IV"/>
</dbReference>
<keyword evidence="1" id="KW-0732">Signal</keyword>
<dbReference type="Gene3D" id="2.60.120.260">
    <property type="entry name" value="Galactose-binding domain-like"/>
    <property type="match status" value="1"/>
</dbReference>
<dbReference type="Proteomes" id="UP001500266">
    <property type="component" value="Unassembled WGS sequence"/>
</dbReference>
<name>A0ABP7ZHQ5_9ACTN</name>
<reference evidence="5" key="1">
    <citation type="journal article" date="2019" name="Int. J. Syst. Evol. Microbiol.">
        <title>The Global Catalogue of Microorganisms (GCM) 10K type strain sequencing project: providing services to taxonomists for standard genome sequencing and annotation.</title>
        <authorList>
            <consortium name="The Broad Institute Genomics Platform"/>
            <consortium name="The Broad Institute Genome Sequencing Center for Infectious Disease"/>
            <person name="Wu L."/>
            <person name="Ma J."/>
        </authorList>
    </citation>
    <scope>NUCLEOTIDE SEQUENCE [LARGE SCALE GENOMIC DNA]</scope>
    <source>
        <strain evidence="5">JCM 17316</strain>
    </source>
</reference>
<feature type="domain" description="CBM6" evidence="3">
    <location>
        <begin position="38"/>
        <end position="165"/>
    </location>
</feature>
<dbReference type="PROSITE" id="PS51175">
    <property type="entry name" value="CBM6"/>
    <property type="match status" value="1"/>
</dbReference>